<sequence length="277" mass="29089">MLRTGLIAKKVGMTRLFMEDGKQIPVTVLSLENLQVVAQRTAETNGYTAVQLGAGNAKAKRTSKAMRGHFAAAKVEPKRKVAEFRVAPENMINVGEEITANHYFEGQYVDVCGTSIGKGFAGAMKRHNFGGLRATHGVSISHRSHGSTGQCQDPGKVFKGKKMAGHMGAAKVTTQNLQVVKTDADRGVIMVKGAVPGSKGGWVTIKDAVKKPTPENVIYPAGLKSMKEEAERLAEEAAAAAAAEEEAAAKAAAEAEQAALEAAEAEATTDGGENNEG</sequence>
<feature type="modified residue" description="N5-methylglutamine" evidence="8">
    <location>
        <position position="152"/>
    </location>
</feature>
<dbReference type="GO" id="GO:0006412">
    <property type="term" value="P:translation"/>
    <property type="evidence" value="ECO:0007669"/>
    <property type="project" value="UniProtKB-UniRule"/>
</dbReference>
<dbReference type="InterPro" id="IPR019927">
    <property type="entry name" value="Ribosomal_uL3_bac/org-type"/>
</dbReference>
<keyword evidence="3 8" id="KW-0699">rRNA-binding</keyword>
<dbReference type="NCBIfam" id="TIGR03625">
    <property type="entry name" value="L3_bact"/>
    <property type="match status" value="1"/>
</dbReference>
<evidence type="ECO:0000256" key="9">
    <source>
        <dbReference type="SAM" id="MobiDB-lite"/>
    </source>
</evidence>
<evidence type="ECO:0000256" key="7">
    <source>
        <dbReference type="ARBA" id="ARBA00035243"/>
    </source>
</evidence>
<dbReference type="InterPro" id="IPR009000">
    <property type="entry name" value="Transl_B-barrel_sf"/>
</dbReference>
<dbReference type="HAMAP" id="MF_01325_B">
    <property type="entry name" value="Ribosomal_uL3_B"/>
    <property type="match status" value="1"/>
</dbReference>
<dbReference type="SUPFAM" id="SSF50447">
    <property type="entry name" value="Translation proteins"/>
    <property type="match status" value="1"/>
</dbReference>
<dbReference type="GO" id="GO:0019843">
    <property type="term" value="F:rRNA binding"/>
    <property type="evidence" value="ECO:0007669"/>
    <property type="project" value="UniProtKB-UniRule"/>
</dbReference>
<keyword evidence="6 8" id="KW-0687">Ribonucleoprotein</keyword>
<dbReference type="GO" id="GO:0022625">
    <property type="term" value="C:cytosolic large ribosomal subunit"/>
    <property type="evidence" value="ECO:0007669"/>
    <property type="project" value="TreeGrafter"/>
</dbReference>
<keyword evidence="5 8" id="KW-0689">Ribosomal protein</keyword>
<reference evidence="10 11" key="1">
    <citation type="submission" date="2018-04" db="EMBL/GenBank/DDBJ databases">
        <title>Genomic Encyclopedia of Archaeal and Bacterial Type Strains, Phase II (KMG-II): from individual species to whole genera.</title>
        <authorList>
            <person name="Goeker M."/>
        </authorList>
    </citation>
    <scope>NUCLEOTIDE SEQUENCE [LARGE SCALE GENOMIC DNA]</scope>
    <source>
        <strain evidence="10 11">DSM 29955</strain>
    </source>
</reference>
<dbReference type="Gene3D" id="3.30.160.810">
    <property type="match status" value="1"/>
</dbReference>
<dbReference type="AlphaFoldDB" id="A0A2T6KIY7"/>
<dbReference type="Gene3D" id="2.40.30.10">
    <property type="entry name" value="Translation factors"/>
    <property type="match status" value="1"/>
</dbReference>
<dbReference type="GO" id="GO:0003735">
    <property type="term" value="F:structural constituent of ribosome"/>
    <property type="evidence" value="ECO:0007669"/>
    <property type="project" value="UniProtKB-UniRule"/>
</dbReference>
<dbReference type="PANTHER" id="PTHR11229">
    <property type="entry name" value="50S RIBOSOMAL PROTEIN L3"/>
    <property type="match status" value="1"/>
</dbReference>
<evidence type="ECO:0000313" key="11">
    <source>
        <dbReference type="Proteomes" id="UP000244523"/>
    </source>
</evidence>
<keyword evidence="4 8" id="KW-0694">RNA-binding</keyword>
<accession>A0A2T6KIY7</accession>
<comment type="caution">
    <text evidence="10">The sequence shown here is derived from an EMBL/GenBank/DDBJ whole genome shotgun (WGS) entry which is preliminary data.</text>
</comment>
<dbReference type="PANTHER" id="PTHR11229:SF16">
    <property type="entry name" value="LARGE RIBOSOMAL SUBUNIT PROTEIN UL3C"/>
    <property type="match status" value="1"/>
</dbReference>
<dbReference type="EMBL" id="QBUD01000004">
    <property type="protein sequence ID" value="PUB15686.1"/>
    <property type="molecule type" value="Genomic_DNA"/>
</dbReference>
<evidence type="ECO:0000256" key="1">
    <source>
        <dbReference type="ARBA" id="ARBA00006540"/>
    </source>
</evidence>
<dbReference type="Pfam" id="PF00297">
    <property type="entry name" value="Ribosomal_L3"/>
    <property type="match status" value="1"/>
</dbReference>
<comment type="subunit">
    <text evidence="8">Part of the 50S ribosomal subunit. Forms a cluster with proteins L14 and L19.</text>
</comment>
<dbReference type="RefSeq" id="WP_108386343.1">
    <property type="nucleotide sequence ID" value="NZ_QBUD01000004.1"/>
</dbReference>
<gene>
    <name evidence="8" type="primary">rplC</name>
    <name evidence="10" type="ORF">C8N45_104306</name>
</gene>
<dbReference type="FunFam" id="2.40.30.10:FF:000004">
    <property type="entry name" value="50S ribosomal protein L3"/>
    <property type="match status" value="1"/>
</dbReference>
<feature type="compositionally biased region" description="Low complexity" evidence="9">
    <location>
        <begin position="249"/>
        <end position="266"/>
    </location>
</feature>
<evidence type="ECO:0000256" key="3">
    <source>
        <dbReference type="ARBA" id="ARBA00022730"/>
    </source>
</evidence>
<comment type="PTM">
    <text evidence="8">Methylated by PrmB.</text>
</comment>
<dbReference type="Proteomes" id="UP000244523">
    <property type="component" value="Unassembled WGS sequence"/>
</dbReference>
<protein>
    <recommendedName>
        <fullName evidence="7 8">Large ribosomal subunit protein uL3</fullName>
    </recommendedName>
</protein>
<dbReference type="OrthoDB" id="9806135at2"/>
<evidence type="ECO:0000256" key="5">
    <source>
        <dbReference type="ARBA" id="ARBA00022980"/>
    </source>
</evidence>
<feature type="region of interest" description="Disordered" evidence="9">
    <location>
        <begin position="248"/>
        <end position="277"/>
    </location>
</feature>
<keyword evidence="11" id="KW-1185">Reference proteome</keyword>
<comment type="function">
    <text evidence="8">One of the primary rRNA binding proteins, it binds directly near the 3'-end of the 23S rRNA, where it nucleates assembly of the 50S subunit.</text>
</comment>
<organism evidence="10 11">
    <name type="scientific">Yoonia sediminilitoris</name>
    <dbReference type="NCBI Taxonomy" id="1286148"/>
    <lineage>
        <taxon>Bacteria</taxon>
        <taxon>Pseudomonadati</taxon>
        <taxon>Pseudomonadota</taxon>
        <taxon>Alphaproteobacteria</taxon>
        <taxon>Rhodobacterales</taxon>
        <taxon>Paracoccaceae</taxon>
        <taxon>Yoonia</taxon>
    </lineage>
</organism>
<evidence type="ECO:0000256" key="4">
    <source>
        <dbReference type="ARBA" id="ARBA00022884"/>
    </source>
</evidence>
<evidence type="ECO:0000313" key="10">
    <source>
        <dbReference type="EMBL" id="PUB15686.1"/>
    </source>
</evidence>
<evidence type="ECO:0000256" key="8">
    <source>
        <dbReference type="HAMAP-Rule" id="MF_01325"/>
    </source>
</evidence>
<dbReference type="InterPro" id="IPR000597">
    <property type="entry name" value="Ribosomal_uL3"/>
</dbReference>
<evidence type="ECO:0000256" key="2">
    <source>
        <dbReference type="ARBA" id="ARBA00022481"/>
    </source>
</evidence>
<dbReference type="FunFam" id="3.30.160.810:FF:000001">
    <property type="entry name" value="50S ribosomal protein L3"/>
    <property type="match status" value="1"/>
</dbReference>
<proteinExistence type="inferred from homology"/>
<comment type="similarity">
    <text evidence="1 8">Belongs to the universal ribosomal protein uL3 family.</text>
</comment>
<keyword evidence="2 8" id="KW-0488">Methylation</keyword>
<name>A0A2T6KIY7_9RHOB</name>
<evidence type="ECO:0000256" key="6">
    <source>
        <dbReference type="ARBA" id="ARBA00023274"/>
    </source>
</evidence>